<dbReference type="Pfam" id="PF19054">
    <property type="entry name" value="DUF5753"/>
    <property type="match status" value="1"/>
</dbReference>
<comment type="caution">
    <text evidence="2">The sequence shown here is derived from an EMBL/GenBank/DDBJ whole genome shotgun (WGS) entry which is preliminary data.</text>
</comment>
<evidence type="ECO:0000313" key="3">
    <source>
        <dbReference type="Proteomes" id="UP001501116"/>
    </source>
</evidence>
<dbReference type="InterPro" id="IPR043917">
    <property type="entry name" value="DUF5753"/>
</dbReference>
<reference evidence="2 3" key="1">
    <citation type="journal article" date="2019" name="Int. J. Syst. Evol. Microbiol.">
        <title>The Global Catalogue of Microorganisms (GCM) 10K type strain sequencing project: providing services to taxonomists for standard genome sequencing and annotation.</title>
        <authorList>
            <consortium name="The Broad Institute Genomics Platform"/>
            <consortium name="The Broad Institute Genome Sequencing Center for Infectious Disease"/>
            <person name="Wu L."/>
            <person name="Ma J."/>
        </authorList>
    </citation>
    <scope>NUCLEOTIDE SEQUENCE [LARGE SCALE GENOMIC DNA]</scope>
    <source>
        <strain evidence="2 3">JCM 14545</strain>
    </source>
</reference>
<dbReference type="Proteomes" id="UP001501116">
    <property type="component" value="Unassembled WGS sequence"/>
</dbReference>
<evidence type="ECO:0000313" key="2">
    <source>
        <dbReference type="EMBL" id="GAA1983205.1"/>
    </source>
</evidence>
<dbReference type="EMBL" id="BAAANN010000038">
    <property type="protein sequence ID" value="GAA1983205.1"/>
    <property type="molecule type" value="Genomic_DNA"/>
</dbReference>
<sequence>MEELVAVRHSAALTGAQMAEAIGWSQARVSRIEVGRVRPSPADVTSWLTACSVTGDRRADLLELADQVAALTATNQEVDRRGFVAQQDARAAVEAEATEICIYQPKVVPGLLQTPDYTRHMLQGIGRGAEHIDESVAARAQRQTVLYDSTKTIDTVILESVLRWRPGPPPVSLGQLDRLLTIAELPSVSIGIVPDTVQEEHRTAHSFVLKRGLDWADVRVETLTREITLTADEELAAYDEMFKYQQSLAVYDDAAAEIIQRAAEHIRAL</sequence>
<organism evidence="2 3">
    <name type="scientific">Amycolatopsis minnesotensis</name>
    <dbReference type="NCBI Taxonomy" id="337894"/>
    <lineage>
        <taxon>Bacteria</taxon>
        <taxon>Bacillati</taxon>
        <taxon>Actinomycetota</taxon>
        <taxon>Actinomycetes</taxon>
        <taxon>Pseudonocardiales</taxon>
        <taxon>Pseudonocardiaceae</taxon>
        <taxon>Amycolatopsis</taxon>
    </lineage>
</organism>
<gene>
    <name evidence="2" type="ORF">GCM10009754_70380</name>
</gene>
<protein>
    <submittedName>
        <fullName evidence="2">Helix-turn-helix transcriptional regulator</fullName>
    </submittedName>
</protein>
<dbReference type="CDD" id="cd00093">
    <property type="entry name" value="HTH_XRE"/>
    <property type="match status" value="1"/>
</dbReference>
<dbReference type="RefSeq" id="WP_344429011.1">
    <property type="nucleotide sequence ID" value="NZ_BAAANN010000038.1"/>
</dbReference>
<dbReference type="PROSITE" id="PS50943">
    <property type="entry name" value="HTH_CROC1"/>
    <property type="match status" value="1"/>
</dbReference>
<evidence type="ECO:0000259" key="1">
    <source>
        <dbReference type="PROSITE" id="PS50943"/>
    </source>
</evidence>
<dbReference type="Pfam" id="PF13560">
    <property type="entry name" value="HTH_31"/>
    <property type="match status" value="1"/>
</dbReference>
<dbReference type="Gene3D" id="1.10.260.40">
    <property type="entry name" value="lambda repressor-like DNA-binding domains"/>
    <property type="match status" value="1"/>
</dbReference>
<feature type="domain" description="HTH cro/C1-type" evidence="1">
    <location>
        <begin position="4"/>
        <end position="40"/>
    </location>
</feature>
<keyword evidence="3" id="KW-1185">Reference proteome</keyword>
<dbReference type="SUPFAM" id="SSF47413">
    <property type="entry name" value="lambda repressor-like DNA-binding domains"/>
    <property type="match status" value="1"/>
</dbReference>
<dbReference type="SMART" id="SM00530">
    <property type="entry name" value="HTH_XRE"/>
    <property type="match status" value="1"/>
</dbReference>
<name>A0ABN2SB18_9PSEU</name>
<dbReference type="InterPro" id="IPR010982">
    <property type="entry name" value="Lambda_DNA-bd_dom_sf"/>
</dbReference>
<proteinExistence type="predicted"/>
<dbReference type="InterPro" id="IPR001387">
    <property type="entry name" value="Cro/C1-type_HTH"/>
</dbReference>
<accession>A0ABN2SB18</accession>